<evidence type="ECO:0000313" key="20">
    <source>
        <dbReference type="EMBL" id="MEJ5945806.1"/>
    </source>
</evidence>
<keyword evidence="4" id="KW-0813">Transport</keyword>
<comment type="function">
    <text evidence="11">Required for the insertion and/or proper folding and/or complex formation of integral membrane proteins into the membrane. Involved in integration of membrane proteins that insert both dependently and independently of the Sec translocase complex, as well as at least some lipoproteins. Aids folding of multispanning membrane proteins.</text>
</comment>
<gene>
    <name evidence="20" type="primary">yidC</name>
    <name evidence="20" type="ORF">WDZ17_10935</name>
</gene>
<dbReference type="PANTHER" id="PTHR12428:SF65">
    <property type="entry name" value="CYTOCHROME C OXIDASE ASSEMBLY PROTEIN COX18, MITOCHONDRIAL"/>
    <property type="match status" value="1"/>
</dbReference>
<comment type="subcellular location">
    <subcellularLocation>
        <location evidence="1">Cell membrane</location>
        <topology evidence="1">Multi-pass membrane protein</topology>
    </subcellularLocation>
    <subcellularLocation>
        <location evidence="16">Membrane</location>
        <topology evidence="16">Multi-pass membrane protein</topology>
    </subcellularLocation>
</comment>
<evidence type="ECO:0000256" key="18">
    <source>
        <dbReference type="SAM" id="Phobius"/>
    </source>
</evidence>
<evidence type="ECO:0000313" key="21">
    <source>
        <dbReference type="Proteomes" id="UP001387100"/>
    </source>
</evidence>
<dbReference type="InterPro" id="IPR047196">
    <property type="entry name" value="YidC_ALB_C"/>
</dbReference>
<evidence type="ECO:0000256" key="4">
    <source>
        <dbReference type="ARBA" id="ARBA00022448"/>
    </source>
</evidence>
<evidence type="ECO:0000259" key="19">
    <source>
        <dbReference type="Pfam" id="PF02096"/>
    </source>
</evidence>
<keyword evidence="10" id="KW-0143">Chaperone</keyword>
<feature type="compositionally biased region" description="Low complexity" evidence="17">
    <location>
        <begin position="343"/>
        <end position="367"/>
    </location>
</feature>
<dbReference type="NCBIfam" id="NF002350">
    <property type="entry name" value="PRK01315.1"/>
    <property type="match status" value="1"/>
</dbReference>
<feature type="transmembrane region" description="Helical" evidence="18">
    <location>
        <begin position="7"/>
        <end position="28"/>
    </location>
</feature>
<feature type="transmembrane region" description="Helical" evidence="18">
    <location>
        <begin position="216"/>
        <end position="241"/>
    </location>
</feature>
<keyword evidence="21" id="KW-1185">Reference proteome</keyword>
<feature type="transmembrane region" description="Helical" evidence="18">
    <location>
        <begin position="106"/>
        <end position="127"/>
    </location>
</feature>
<keyword evidence="8 18" id="KW-1133">Transmembrane helix</keyword>
<evidence type="ECO:0000256" key="12">
    <source>
        <dbReference type="ARBA" id="ARBA00026028"/>
    </source>
</evidence>
<dbReference type="EMBL" id="JBBIAA010000011">
    <property type="protein sequence ID" value="MEJ5945806.1"/>
    <property type="molecule type" value="Genomic_DNA"/>
</dbReference>
<feature type="region of interest" description="Disordered" evidence="17">
    <location>
        <begin position="272"/>
        <end position="412"/>
    </location>
</feature>
<evidence type="ECO:0000256" key="14">
    <source>
        <dbReference type="ARBA" id="ARBA00033245"/>
    </source>
</evidence>
<evidence type="ECO:0000256" key="9">
    <source>
        <dbReference type="ARBA" id="ARBA00023136"/>
    </source>
</evidence>
<feature type="transmembrane region" description="Helical" evidence="18">
    <location>
        <begin position="172"/>
        <end position="191"/>
    </location>
</feature>
<evidence type="ECO:0000256" key="13">
    <source>
        <dbReference type="ARBA" id="ARBA00031538"/>
    </source>
</evidence>
<keyword evidence="5" id="KW-1003">Cell membrane</keyword>
<feature type="compositionally biased region" description="Basic residues" evidence="17">
    <location>
        <begin position="305"/>
        <end position="314"/>
    </location>
</feature>
<dbReference type="Proteomes" id="UP001387100">
    <property type="component" value="Unassembled WGS sequence"/>
</dbReference>
<evidence type="ECO:0000256" key="5">
    <source>
        <dbReference type="ARBA" id="ARBA00022475"/>
    </source>
</evidence>
<evidence type="ECO:0000256" key="2">
    <source>
        <dbReference type="ARBA" id="ARBA00010527"/>
    </source>
</evidence>
<feature type="transmembrane region" description="Helical" evidence="18">
    <location>
        <begin position="34"/>
        <end position="56"/>
    </location>
</feature>
<evidence type="ECO:0000256" key="10">
    <source>
        <dbReference type="ARBA" id="ARBA00023186"/>
    </source>
</evidence>
<dbReference type="RefSeq" id="WP_339575190.1">
    <property type="nucleotide sequence ID" value="NZ_JBBIAA010000011.1"/>
</dbReference>
<evidence type="ECO:0000256" key="16">
    <source>
        <dbReference type="RuleBase" id="RU003945"/>
    </source>
</evidence>
<evidence type="ECO:0000256" key="17">
    <source>
        <dbReference type="SAM" id="MobiDB-lite"/>
    </source>
</evidence>
<keyword evidence="9 18" id="KW-0472">Membrane</keyword>
<dbReference type="Pfam" id="PF02096">
    <property type="entry name" value="60KD_IMP"/>
    <property type="match status" value="1"/>
</dbReference>
<evidence type="ECO:0000256" key="1">
    <source>
        <dbReference type="ARBA" id="ARBA00004651"/>
    </source>
</evidence>
<evidence type="ECO:0000256" key="15">
    <source>
        <dbReference type="ARBA" id="ARBA00033342"/>
    </source>
</evidence>
<dbReference type="NCBIfam" id="TIGR03592">
    <property type="entry name" value="yidC_oxa1_cterm"/>
    <property type="match status" value="1"/>
</dbReference>
<dbReference type="InterPro" id="IPR028055">
    <property type="entry name" value="YidC/Oxa/ALB_C"/>
</dbReference>
<keyword evidence="7" id="KW-0653">Protein transport</keyword>
<dbReference type="InterPro" id="IPR001708">
    <property type="entry name" value="YidC/ALB3/OXA1/COX18"/>
</dbReference>
<comment type="similarity">
    <text evidence="2">Belongs to the OXA1/ALB3/YidC family. Type 1 subfamily.</text>
</comment>
<proteinExistence type="inferred from homology"/>
<dbReference type="PANTHER" id="PTHR12428">
    <property type="entry name" value="OXA1"/>
    <property type="match status" value="1"/>
</dbReference>
<keyword evidence="6 16" id="KW-0812">Transmembrane</keyword>
<evidence type="ECO:0000256" key="3">
    <source>
        <dbReference type="ARBA" id="ARBA00015325"/>
    </source>
</evidence>
<sequence length="412" mass="43653">MLEILRPIEYVVAWIMVTAHDLLTAVGLDATSGLTWALSIVALVVVIRVVLIPLFVKQIKASRGMQLVAPEVRKIQQKYKGKKDPASRQKMQEETMAAYKKAGTNPFASCLPILLQMPIFFALFRVLNGLSGIASGDQEPIGRMTQQVAAQAEASTLLGAPLSSTFLGSDDVVTKVVTVLLIVLMSVTTFTTQRQLTMKNMPASMADNPMAQQQKIIMYVLPLVFAVTGVNFPIGVLLYWLTTNVWSMGQQFYVIRNMPAPGSEAETKMLERRARRKGVAVEELTGSAPTGPAAAAEAPRGQRVQPRRKDRQRRPGQPTTGGPAKDPSSPTGTPEAGGSVEPGSSAATDGTRGGARTARTGSAGRPPGSTPPPTTSSTPSSPAARRGGGSGRAAGQRGRQGSRPAGRPSRGS</sequence>
<feature type="compositionally biased region" description="Low complexity" evidence="17">
    <location>
        <begin position="375"/>
        <end position="385"/>
    </location>
</feature>
<feature type="compositionally biased region" description="Low complexity" evidence="17">
    <location>
        <begin position="393"/>
        <end position="412"/>
    </location>
</feature>
<feature type="domain" description="Membrane insertase YidC/Oxa/ALB C-terminal" evidence="19">
    <location>
        <begin position="36"/>
        <end position="255"/>
    </location>
</feature>
<evidence type="ECO:0000256" key="7">
    <source>
        <dbReference type="ARBA" id="ARBA00022927"/>
    </source>
</evidence>
<evidence type="ECO:0000256" key="11">
    <source>
        <dbReference type="ARBA" id="ARBA00025034"/>
    </source>
</evidence>
<evidence type="ECO:0000256" key="6">
    <source>
        <dbReference type="ARBA" id="ARBA00022692"/>
    </source>
</evidence>
<name>A0ABU8RL39_9ACTN</name>
<dbReference type="CDD" id="cd20070">
    <property type="entry name" value="5TM_YidC_Alb3"/>
    <property type="match status" value="1"/>
</dbReference>
<feature type="compositionally biased region" description="Low complexity" evidence="17">
    <location>
        <begin position="288"/>
        <end position="304"/>
    </location>
</feature>
<reference evidence="20 21" key="1">
    <citation type="journal article" date="2017" name="Int. J. Syst. Evol. Microbiol.">
        <title>Pseudokineococcus basanitobsidens sp. nov., isolated from volcanic rock.</title>
        <authorList>
            <person name="Lee D.W."/>
            <person name="Park M.Y."/>
            <person name="Kim J.J."/>
            <person name="Kim B.S."/>
        </authorList>
    </citation>
    <scope>NUCLEOTIDE SEQUENCE [LARGE SCALE GENOMIC DNA]</scope>
    <source>
        <strain evidence="20 21">DSM 103726</strain>
    </source>
</reference>
<comment type="caution">
    <text evidence="20">The sequence shown here is derived from an EMBL/GenBank/DDBJ whole genome shotgun (WGS) entry which is preliminary data.</text>
</comment>
<evidence type="ECO:0000256" key="8">
    <source>
        <dbReference type="ARBA" id="ARBA00022989"/>
    </source>
</evidence>
<organism evidence="20 21">
    <name type="scientific">Pseudokineococcus basanitobsidens</name>
    <dbReference type="NCBI Taxonomy" id="1926649"/>
    <lineage>
        <taxon>Bacteria</taxon>
        <taxon>Bacillati</taxon>
        <taxon>Actinomycetota</taxon>
        <taxon>Actinomycetes</taxon>
        <taxon>Kineosporiales</taxon>
        <taxon>Kineosporiaceae</taxon>
        <taxon>Pseudokineococcus</taxon>
    </lineage>
</organism>
<accession>A0ABU8RL39</accession>
<protein>
    <recommendedName>
        <fullName evidence="3">Membrane protein insertase YidC</fullName>
    </recommendedName>
    <alternativeName>
        <fullName evidence="15">Foldase YidC</fullName>
    </alternativeName>
    <alternativeName>
        <fullName evidence="14">Membrane integrase YidC</fullName>
    </alternativeName>
    <alternativeName>
        <fullName evidence="13">Membrane protein YidC</fullName>
    </alternativeName>
</protein>
<comment type="subunit">
    <text evidence="12">Interacts with the Sec translocase complex via SecD. Specifically interacts with transmembrane segments of nascent integral membrane proteins during membrane integration.</text>
</comment>